<sequence>MQNSCYKDAPNEEIDYRIFSPNESSLLLSLLEADKDIDVTKKPNKTSSKKKINNYNTIEPIEQNNKKKYTEEDKRRDISEINRQFTNALKGLNILVNNAYHNWRKAVECNEPGTEAAREWELLSEQYKAAKIEAADEIFRLVQNLFARIYDFDGVDLHGQGIKSGCFEHIVLQQIEEAEDVNKTSIVFDVGDENDGDWHFLAITTLRDILQKQNLDYSEDNKGHFVTVFLEEYQNNVESWE</sequence>
<evidence type="ECO:0000313" key="2">
    <source>
        <dbReference type="Proteomes" id="UP000014680"/>
    </source>
</evidence>
<dbReference type="GeneID" id="14887964"/>
<protein>
    <submittedName>
        <fullName evidence="1">Uncharacterized protein</fullName>
    </submittedName>
</protein>
<keyword evidence="2" id="KW-1185">Reference proteome</keyword>
<dbReference type="RefSeq" id="XP_004255770.1">
    <property type="nucleotide sequence ID" value="XM_004255722.1"/>
</dbReference>
<proteinExistence type="predicted"/>
<dbReference type="OrthoDB" id="25301at2759"/>
<gene>
    <name evidence="1" type="ORF">EIN_492680</name>
</gene>
<dbReference type="VEuPathDB" id="AmoebaDB:EIN_492680"/>
<dbReference type="Proteomes" id="UP000014680">
    <property type="component" value="Unassembled WGS sequence"/>
</dbReference>
<organism evidence="1 2">
    <name type="scientific">Entamoeba invadens IP1</name>
    <dbReference type="NCBI Taxonomy" id="370355"/>
    <lineage>
        <taxon>Eukaryota</taxon>
        <taxon>Amoebozoa</taxon>
        <taxon>Evosea</taxon>
        <taxon>Archamoebae</taxon>
        <taxon>Mastigamoebida</taxon>
        <taxon>Entamoebidae</taxon>
        <taxon>Entamoeba</taxon>
    </lineage>
</organism>
<dbReference type="KEGG" id="eiv:EIN_492680"/>
<evidence type="ECO:0000313" key="1">
    <source>
        <dbReference type="EMBL" id="ELP88999.1"/>
    </source>
</evidence>
<dbReference type="OMA" id="DGEWHIQ"/>
<dbReference type="EMBL" id="KB206684">
    <property type="protein sequence ID" value="ELP88999.1"/>
    <property type="molecule type" value="Genomic_DNA"/>
</dbReference>
<name>A0A0A1UA30_ENTIV</name>
<reference evidence="1 2" key="1">
    <citation type="submission" date="2012-10" db="EMBL/GenBank/DDBJ databases">
        <authorList>
            <person name="Zafar N."/>
            <person name="Inman J."/>
            <person name="Hall N."/>
            <person name="Lorenzi H."/>
            <person name="Caler E."/>
        </authorList>
    </citation>
    <scope>NUCLEOTIDE SEQUENCE [LARGE SCALE GENOMIC DNA]</scope>
    <source>
        <strain evidence="1 2">IP1</strain>
    </source>
</reference>
<accession>A0A0A1UA30</accession>
<dbReference type="AlphaFoldDB" id="A0A0A1UA30"/>